<dbReference type="RefSeq" id="XP_022645202.1">
    <property type="nucleotide sequence ID" value="XM_022789467.1"/>
</dbReference>
<dbReference type="PANTHER" id="PTHR19871">
    <property type="entry name" value="BETA TRANSDUCIN-RELATED PROTEIN"/>
    <property type="match status" value="1"/>
</dbReference>
<accession>A0A7M7J2E0</accession>
<dbReference type="CDD" id="cd00200">
    <property type="entry name" value="WD40"/>
    <property type="match status" value="2"/>
</dbReference>
<dbReference type="EnsemblMetazoa" id="XM_022789497">
    <property type="protein sequence ID" value="XP_022645232"/>
    <property type="gene ID" value="LOC111243631"/>
</dbReference>
<dbReference type="SUPFAM" id="SSF52540">
    <property type="entry name" value="P-loop containing nucleoside triphosphate hydrolases"/>
    <property type="match status" value="1"/>
</dbReference>
<feature type="region of interest" description="Disordered" evidence="4">
    <location>
        <begin position="1662"/>
        <end position="1683"/>
    </location>
</feature>
<dbReference type="Pfam" id="PF00400">
    <property type="entry name" value="WD40"/>
    <property type="match status" value="7"/>
</dbReference>
<evidence type="ECO:0000313" key="7">
    <source>
        <dbReference type="Proteomes" id="UP000594260"/>
    </source>
</evidence>
<keyword evidence="1 3" id="KW-0853">WD repeat</keyword>
<feature type="repeat" description="WD" evidence="3">
    <location>
        <begin position="1036"/>
        <end position="1077"/>
    </location>
</feature>
<dbReference type="EnsemblMetazoa" id="XM_022789458">
    <property type="protein sequence ID" value="XP_022645193"/>
    <property type="gene ID" value="LOC111243631"/>
</dbReference>
<feature type="repeat" description="WD" evidence="3">
    <location>
        <begin position="1213"/>
        <end position="1254"/>
    </location>
</feature>
<organism evidence="6 7">
    <name type="scientific">Varroa destructor</name>
    <name type="common">Honeybee mite</name>
    <dbReference type="NCBI Taxonomy" id="109461"/>
    <lineage>
        <taxon>Eukaryota</taxon>
        <taxon>Metazoa</taxon>
        <taxon>Ecdysozoa</taxon>
        <taxon>Arthropoda</taxon>
        <taxon>Chelicerata</taxon>
        <taxon>Arachnida</taxon>
        <taxon>Acari</taxon>
        <taxon>Parasitiformes</taxon>
        <taxon>Mesostigmata</taxon>
        <taxon>Gamasina</taxon>
        <taxon>Dermanyssoidea</taxon>
        <taxon>Varroidae</taxon>
        <taxon>Varroa</taxon>
    </lineage>
</organism>
<dbReference type="RefSeq" id="XP_022645222.1">
    <property type="nucleotide sequence ID" value="XM_022789487.1"/>
</dbReference>
<keyword evidence="7" id="KW-1185">Reference proteome</keyword>
<dbReference type="RefSeq" id="XP_022645193.1">
    <property type="nucleotide sequence ID" value="XM_022789458.1"/>
</dbReference>
<evidence type="ECO:0000259" key="5">
    <source>
        <dbReference type="Pfam" id="PF25469"/>
    </source>
</evidence>
<feature type="repeat" description="WD" evidence="3">
    <location>
        <begin position="1420"/>
        <end position="1462"/>
    </location>
</feature>
<dbReference type="InterPro" id="IPR001680">
    <property type="entry name" value="WD40_rpt"/>
</dbReference>
<feature type="repeat" description="WD" evidence="3">
    <location>
        <begin position="1463"/>
        <end position="1504"/>
    </location>
</feature>
<dbReference type="FunCoup" id="A0A7M7J2E0">
    <property type="interactions" value="43"/>
</dbReference>
<reference evidence="6" key="1">
    <citation type="submission" date="2021-01" db="UniProtKB">
        <authorList>
            <consortium name="EnsemblMetazoa"/>
        </authorList>
    </citation>
    <scope>IDENTIFICATION</scope>
</reference>
<dbReference type="RefSeq" id="XP_022645212.1">
    <property type="nucleotide sequence ID" value="XM_022789477.1"/>
</dbReference>
<name>A0A7M7J2E0_VARDE</name>
<dbReference type="InterPro" id="IPR057588">
    <property type="entry name" value="NWD1/2-like_WH"/>
</dbReference>
<proteinExistence type="predicted"/>
<dbReference type="SUPFAM" id="SSF50998">
    <property type="entry name" value="Quinoprotein alcohol dehydrogenase-like"/>
    <property type="match status" value="1"/>
</dbReference>
<dbReference type="RefSeq" id="XP_022645232.1">
    <property type="nucleotide sequence ID" value="XM_022789497.1"/>
</dbReference>
<dbReference type="KEGG" id="vde:111243631"/>
<evidence type="ECO:0000256" key="2">
    <source>
        <dbReference type="ARBA" id="ARBA00022737"/>
    </source>
</evidence>
<evidence type="ECO:0000256" key="3">
    <source>
        <dbReference type="PROSITE-ProRule" id="PRU00221"/>
    </source>
</evidence>
<dbReference type="InterPro" id="IPR011047">
    <property type="entry name" value="Quinoprotein_ADH-like_sf"/>
</dbReference>
<dbReference type="Gene3D" id="3.40.50.300">
    <property type="entry name" value="P-loop containing nucleotide triphosphate hydrolases"/>
    <property type="match status" value="1"/>
</dbReference>
<feature type="domain" description="NWD1/2-like winged helix-turn-helix" evidence="5">
    <location>
        <begin position="634"/>
        <end position="727"/>
    </location>
</feature>
<evidence type="ECO:0000256" key="1">
    <source>
        <dbReference type="ARBA" id="ARBA00022574"/>
    </source>
</evidence>
<dbReference type="RefSeq" id="XP_022645241.1">
    <property type="nucleotide sequence ID" value="XM_022789506.1"/>
</dbReference>
<dbReference type="GeneID" id="111243631"/>
<dbReference type="PROSITE" id="PS50294">
    <property type="entry name" value="WD_REPEATS_REGION"/>
    <property type="match status" value="6"/>
</dbReference>
<dbReference type="OrthoDB" id="9990676at2759"/>
<dbReference type="InterPro" id="IPR052752">
    <property type="entry name" value="NACHT-WD_repeat"/>
</dbReference>
<dbReference type="EnsemblMetazoa" id="XM_022789512">
    <property type="protein sequence ID" value="XP_022645247"/>
    <property type="gene ID" value="LOC111243631"/>
</dbReference>
<sequence length="1785" mass="196961">MAQSASLYQDHILQAVLQGNLTSVPDPPARILKLVLSSSKTDFEHERRVLHEQLVPELQKHCASLGIDFALMDVQHFTDDSWLNPRVETDVHLREIDECHSGSLGCFLICLVGNKSRPLVLPPTIPVADFSNILMCCQDAGLDTSALEIWYTLDENAIPPVYCLEPPNRSSNVDQDQAEEDSVAKVLEYGVRTALEDGFLSRDNAKKLQRTCVQSHLSHALKLSKSAFQRLLCVVRQIEGVNTRDSAAGRFYDVDEADAGASGNADLISDIILGIEKKNCFFYNISWSPSGVDPNMNEHAVYLDDLCGTLSGRLKDMVAKAAHLESPDWDELPPTFRKVVQEVVREAQTHLCNSREHLRALGVSQSRDGDYGPLLYIQRLMCGEEERARHSPIVVCGVEGSGKSTLLAQVLTYCPEWLGSDVVRVIRSVAKSPCSSYTAELLRNMCLHISMVFGFEISPKHQSFELGKLSVWFQDLLKQVETTTNDLVIILDDLDELKCPPSSQGSLLGWLPWTLPLNVHIIVSVSSASSSIMSLLKSRISSSDSYVHIPVLTGPATMAMLQSCLKDSARSLTPEQQHAVATALEAANNSSATGVGGPLFVRLLCERSRRWRSSDSAAGLRVPANNEALVFECLDNLEQRYGLQPVRRICSFLACTSYGFREPELMELLQTTDCEPHRLPLTWIAIKKELGSLLKRCYVDCRSYIQWSHRCISQCIKNRYLSAGTDLRSCHAELGAAFHMGFLAQKEDKAGVLGNLYDDVGKSKRRDDWSDILREVDETWMHLLQGGEMTRLKHDAVCNFEFLQCAVRGASVSYVRSVLEMVRSQLLDWEIEVVYNMTKQAVDVLSQDPQQLATEILNWLTPYAADGNLKVLEDLVNQANSWCQKAKTPLLVPQTTWLNLNLPPQVTSLTLPSAVRFMTVSNDSQRLYAVLEDDECNIQVYRIATRQKTMSMTGHKAPITCVRLTHSGSKLVTGSEDTTVIVFCAITGQLMRRLSYHVASIECLAVTHAEHLLISGSSIGVVVVSRLDSGQMVQRLENHRGMISAVAVNRGDDVFATASYDRTVCIWSIEDFTLLNTFTLSAAITLMRISFDSTFLLMMCEDNSIHVRSLTTGSEVHCLIGYTGVARSVDFARDNCRCIVGTDDGKAYIFDVHTGELTGTLSTSVDNQPTVALQTQKTDSFLFTAAGSKVTVWHFYLKRSELRHPARPKSKKPEGHKDIVTCVAVARDGSVAVTGSKGGLLKLWALSTGEPSQDLEGHTSPVTVLQFAHHGLFVVSASEDGICNVWALSLGLPVCSFKEHHSKIVSVSITADSRRILSVDASGVHKVWQADSGSTLTSYNKKPFNQVTLHHNIVFSIGGKNDQQVKYWPLHDVDHEKTVGHSDVILCYTVTFDGKVLVTGSQDKSLKVWEVATTKITQVLVGHEAPVNCVAVAPLSNTMAVSGSLDCNLIVWDMTTGTDNFILRGHTDAIKDVKLTLDTSVVISCSEDNTVQLWNTTNGHRVASFDLHVSTLRVATSLHCSNIVVQLASSSCVPLLRLLNNPAQGLSLETFNAFSQQQLTNYHEDKLGLGVTMRGVVPKRTLLRGELKREQSFDSLYWDHHRSSALLNINKLQQQQNITSQTSQHEGGISHLVGSSTSPLEELRRNCASPFGSREQLHLAGAWNGGPRTPGPPALRAQGSQEAMKPKMLPKHKILKKQQSMFACFPEFSQQTPPPLISPVATKVTAELADKKAELYKPTSRSYLARGDSQEDKNSAASCIKESIREGGGEHSTVSVYDSSVCVLM</sequence>
<dbReference type="PROSITE" id="PS50082">
    <property type="entry name" value="WD_REPEATS_2"/>
    <property type="match status" value="8"/>
</dbReference>
<dbReference type="PROSITE" id="PS00678">
    <property type="entry name" value="WD_REPEATS_1"/>
    <property type="match status" value="3"/>
</dbReference>
<feature type="repeat" description="WD" evidence="3">
    <location>
        <begin position="952"/>
        <end position="993"/>
    </location>
</feature>
<dbReference type="SMART" id="SM00320">
    <property type="entry name" value="WD40"/>
    <property type="match status" value="12"/>
</dbReference>
<keyword evidence="2" id="KW-0677">Repeat</keyword>
<dbReference type="InParanoid" id="A0A7M7J2E0"/>
<dbReference type="Pfam" id="PF25469">
    <property type="entry name" value="WHD_NWD1"/>
    <property type="match status" value="1"/>
</dbReference>
<dbReference type="EnsemblMetazoa" id="XM_022789467">
    <property type="protein sequence ID" value="XP_022645202"/>
    <property type="gene ID" value="LOC111243631"/>
</dbReference>
<feature type="repeat" description="WD" evidence="3">
    <location>
        <begin position="1255"/>
        <end position="1286"/>
    </location>
</feature>
<evidence type="ECO:0000256" key="4">
    <source>
        <dbReference type="SAM" id="MobiDB-lite"/>
    </source>
</evidence>
<feature type="repeat" description="WD" evidence="3">
    <location>
        <begin position="1297"/>
        <end position="1338"/>
    </location>
</feature>
<dbReference type="EnsemblMetazoa" id="XM_022789506">
    <property type="protein sequence ID" value="XP_022645241"/>
    <property type="gene ID" value="LOC111243631"/>
</dbReference>
<dbReference type="OMA" id="DSFYWDL"/>
<dbReference type="EnsemblMetazoa" id="XM_022789487">
    <property type="protein sequence ID" value="XP_022645222"/>
    <property type="gene ID" value="LOC111243631"/>
</dbReference>
<dbReference type="SUPFAM" id="SSF50978">
    <property type="entry name" value="WD40 repeat-like"/>
    <property type="match status" value="1"/>
</dbReference>
<dbReference type="InterPro" id="IPR036322">
    <property type="entry name" value="WD40_repeat_dom_sf"/>
</dbReference>
<dbReference type="PANTHER" id="PTHR19871:SF28">
    <property type="entry name" value="AAA+ ATPASE DOMAIN-CONTAINING PROTEIN"/>
    <property type="match status" value="1"/>
</dbReference>
<protein>
    <recommendedName>
        <fullName evidence="5">NWD1/2-like winged helix-turn-helix domain-containing protein</fullName>
    </recommendedName>
</protein>
<dbReference type="Proteomes" id="UP000594260">
    <property type="component" value="Unplaced"/>
</dbReference>
<dbReference type="InterPro" id="IPR015943">
    <property type="entry name" value="WD40/YVTN_repeat-like_dom_sf"/>
</dbReference>
<dbReference type="Gene3D" id="2.130.10.10">
    <property type="entry name" value="YVTN repeat-like/Quinoprotein amine dehydrogenase"/>
    <property type="match status" value="4"/>
</dbReference>
<dbReference type="InterPro" id="IPR019775">
    <property type="entry name" value="WD40_repeat_CS"/>
</dbReference>
<evidence type="ECO:0000313" key="6">
    <source>
        <dbReference type="EnsemblMetazoa" id="XP_022645202"/>
    </source>
</evidence>
<feature type="repeat" description="WD" evidence="3">
    <location>
        <begin position="1378"/>
        <end position="1419"/>
    </location>
</feature>
<dbReference type="EnsemblMetazoa" id="XM_022789477">
    <property type="protein sequence ID" value="XP_022645212"/>
    <property type="gene ID" value="LOC111243631"/>
</dbReference>
<dbReference type="InterPro" id="IPR027417">
    <property type="entry name" value="P-loop_NTPase"/>
</dbReference>
<dbReference type="RefSeq" id="XP_022645247.1">
    <property type="nucleotide sequence ID" value="XM_022789512.1"/>
</dbReference>